<gene>
    <name evidence="5" type="ORF">QTP81_05610</name>
</gene>
<dbReference type="Gene3D" id="2.60.120.330">
    <property type="entry name" value="B-lactam Antibiotic, Isopenicillin N Synthase, Chain"/>
    <property type="match status" value="1"/>
</dbReference>
<feature type="domain" description="Aspartyl/asparaginy/proline hydroxylase" evidence="4">
    <location>
        <begin position="150"/>
        <end position="280"/>
    </location>
</feature>
<comment type="caution">
    <text evidence="5">The sequence shown here is derived from an EMBL/GenBank/DDBJ whole genome shotgun (WGS) entry which is preliminary data.</text>
</comment>
<evidence type="ECO:0000256" key="3">
    <source>
        <dbReference type="ARBA" id="ARBA00023002"/>
    </source>
</evidence>
<sequence>MNSINFESKIQHALAQRDYDTALELYADWNASLTVNATQWPAVHRQNAGSLARKRLYDLVRPFIGKSARNLAALENFVGLRSVPFANPLQQPSFFYFPGLRAQPFYSLEDFCELNSLLSVVGRSFSQLQAPVNEHAVSYVDHIGSVPQQAQWQDLRHTWQAQHLITGGKRQPASEAFPTEFLDCFKHDLIPNCPPFAPEVFISVLESDAYIPPHYGISNVKLTAHIPLCVSDKAWLKAGDEVFTWSDDAKVMIFDDSFLHSAKNAATTTRSVLIFDLWHPDLSVEERQFVQHFMRIYSSWEPRFGQLAGLDKES</sequence>
<dbReference type="InterPro" id="IPR051821">
    <property type="entry name" value="Asp/Asn_beta-hydroxylase"/>
</dbReference>
<organism evidence="5 6">
    <name type="scientific">Alteromonas arenosi</name>
    <dbReference type="NCBI Taxonomy" id="3055817"/>
    <lineage>
        <taxon>Bacteria</taxon>
        <taxon>Pseudomonadati</taxon>
        <taxon>Pseudomonadota</taxon>
        <taxon>Gammaproteobacteria</taxon>
        <taxon>Alteromonadales</taxon>
        <taxon>Alteromonadaceae</taxon>
        <taxon>Alteromonas/Salinimonas group</taxon>
        <taxon>Alteromonas</taxon>
    </lineage>
</organism>
<proteinExistence type="inferred from homology"/>
<evidence type="ECO:0000259" key="4">
    <source>
        <dbReference type="Pfam" id="PF05118"/>
    </source>
</evidence>
<dbReference type="PANTHER" id="PTHR46332">
    <property type="entry name" value="ASPARTATE BETA-HYDROXYLASE DOMAIN-CONTAINING PROTEIN 2"/>
    <property type="match status" value="1"/>
</dbReference>
<dbReference type="Pfam" id="PF05118">
    <property type="entry name" value="Asp_Arg_Hydrox"/>
    <property type="match status" value="1"/>
</dbReference>
<comment type="similarity">
    <text evidence="1">Belongs to the aspartyl/asparaginyl beta-hydroxylase family.</text>
</comment>
<name>A0ABT7SWY6_9ALTE</name>
<keyword evidence="6" id="KW-1185">Reference proteome</keyword>
<evidence type="ECO:0000313" key="6">
    <source>
        <dbReference type="Proteomes" id="UP001234343"/>
    </source>
</evidence>
<dbReference type="InterPro" id="IPR007803">
    <property type="entry name" value="Asp/Arg/Pro-Hydrxlase"/>
</dbReference>
<dbReference type="EMBL" id="JAUCBP010000006">
    <property type="protein sequence ID" value="MDM7860069.1"/>
    <property type="molecule type" value="Genomic_DNA"/>
</dbReference>
<dbReference type="RefSeq" id="WP_289364292.1">
    <property type="nucleotide sequence ID" value="NZ_JAUCBP010000006.1"/>
</dbReference>
<dbReference type="SUPFAM" id="SSF51197">
    <property type="entry name" value="Clavaminate synthase-like"/>
    <property type="match status" value="1"/>
</dbReference>
<evidence type="ECO:0000313" key="5">
    <source>
        <dbReference type="EMBL" id="MDM7860069.1"/>
    </source>
</evidence>
<evidence type="ECO:0000256" key="2">
    <source>
        <dbReference type="ARBA" id="ARBA00022964"/>
    </source>
</evidence>
<dbReference type="Proteomes" id="UP001234343">
    <property type="component" value="Unassembled WGS sequence"/>
</dbReference>
<keyword evidence="2" id="KW-0223">Dioxygenase</keyword>
<protein>
    <submittedName>
        <fullName evidence="5">Aspartyl/asparaginyl beta-hydroxylase domain-containing protein</fullName>
    </submittedName>
</protein>
<dbReference type="InterPro" id="IPR027443">
    <property type="entry name" value="IPNS-like_sf"/>
</dbReference>
<keyword evidence="3" id="KW-0560">Oxidoreductase</keyword>
<reference evidence="5 6" key="1">
    <citation type="submission" date="2023-06" db="EMBL/GenBank/DDBJ databases">
        <title>Alteromonas sp. ASW11-36 isolated from intertidal sand.</title>
        <authorList>
            <person name="Li Y."/>
        </authorList>
    </citation>
    <scope>NUCLEOTIDE SEQUENCE [LARGE SCALE GENOMIC DNA]</scope>
    <source>
        <strain evidence="5 6">ASW11-36</strain>
    </source>
</reference>
<evidence type="ECO:0000256" key="1">
    <source>
        <dbReference type="ARBA" id="ARBA00007730"/>
    </source>
</evidence>
<dbReference type="PANTHER" id="PTHR46332:SF5">
    <property type="entry name" value="ASPARTATE BETA-HYDROXYLASE DOMAIN CONTAINING 2"/>
    <property type="match status" value="1"/>
</dbReference>
<accession>A0ABT7SWY6</accession>